<evidence type="ECO:0000256" key="3">
    <source>
        <dbReference type="ARBA" id="ARBA00022692"/>
    </source>
</evidence>
<comment type="subcellular location">
    <subcellularLocation>
        <location evidence="1">Cell membrane</location>
        <topology evidence="1">Multi-pass membrane protein</topology>
    </subcellularLocation>
</comment>
<keyword evidence="3 6" id="KW-0812">Transmembrane</keyword>
<keyword evidence="9" id="KW-1185">Reference proteome</keyword>
<feature type="transmembrane region" description="Helical" evidence="6">
    <location>
        <begin position="303"/>
        <end position="325"/>
    </location>
</feature>
<evidence type="ECO:0000259" key="7">
    <source>
        <dbReference type="Pfam" id="PF12698"/>
    </source>
</evidence>
<dbReference type="Proteomes" id="UP000198778">
    <property type="component" value="Unassembled WGS sequence"/>
</dbReference>
<dbReference type="Pfam" id="PF12698">
    <property type="entry name" value="ABC2_membrane_3"/>
    <property type="match status" value="1"/>
</dbReference>
<evidence type="ECO:0000256" key="4">
    <source>
        <dbReference type="ARBA" id="ARBA00022989"/>
    </source>
</evidence>
<dbReference type="EMBL" id="FNIL01000003">
    <property type="protein sequence ID" value="SDN72972.1"/>
    <property type="molecule type" value="Genomic_DNA"/>
</dbReference>
<feature type="transmembrane region" description="Helical" evidence="6">
    <location>
        <begin position="398"/>
        <end position="416"/>
    </location>
</feature>
<reference evidence="9" key="1">
    <citation type="submission" date="2016-10" db="EMBL/GenBank/DDBJ databases">
        <authorList>
            <person name="Varghese N."/>
            <person name="Submissions S."/>
        </authorList>
    </citation>
    <scope>NUCLEOTIDE SEQUENCE [LARGE SCALE GENOMIC DNA]</scope>
    <source>
        <strain evidence="9">CGMCC 1.10369</strain>
    </source>
</reference>
<feature type="domain" description="ABC-2 type transporter transmembrane" evidence="7">
    <location>
        <begin position="19"/>
        <end position="413"/>
    </location>
</feature>
<dbReference type="AlphaFoldDB" id="A0A1H0DS37"/>
<feature type="transmembrane region" description="Helical" evidence="6">
    <location>
        <begin position="275"/>
        <end position="297"/>
    </location>
</feature>
<keyword evidence="2" id="KW-1003">Cell membrane</keyword>
<organism evidence="8 9">
    <name type="scientific">Alkalicoccus daliensis</name>
    <dbReference type="NCBI Taxonomy" id="745820"/>
    <lineage>
        <taxon>Bacteria</taxon>
        <taxon>Bacillati</taxon>
        <taxon>Bacillota</taxon>
        <taxon>Bacilli</taxon>
        <taxon>Bacillales</taxon>
        <taxon>Bacillaceae</taxon>
        <taxon>Alkalicoccus</taxon>
    </lineage>
</organism>
<accession>A0A1H0DS37</accession>
<dbReference type="GO" id="GO:0140359">
    <property type="term" value="F:ABC-type transporter activity"/>
    <property type="evidence" value="ECO:0007669"/>
    <property type="project" value="InterPro"/>
</dbReference>
<evidence type="ECO:0000256" key="1">
    <source>
        <dbReference type="ARBA" id="ARBA00004651"/>
    </source>
</evidence>
<protein>
    <submittedName>
        <fullName evidence="8">ABC-2 type transport system permease protein</fullName>
    </submittedName>
</protein>
<dbReference type="InterPro" id="IPR051449">
    <property type="entry name" value="ABC-2_transporter_component"/>
</dbReference>
<evidence type="ECO:0000313" key="8">
    <source>
        <dbReference type="EMBL" id="SDN72972.1"/>
    </source>
</evidence>
<dbReference type="InterPro" id="IPR013525">
    <property type="entry name" value="ABC2_TM"/>
</dbReference>
<evidence type="ECO:0000313" key="9">
    <source>
        <dbReference type="Proteomes" id="UP000198778"/>
    </source>
</evidence>
<dbReference type="PANTHER" id="PTHR30294">
    <property type="entry name" value="MEMBRANE COMPONENT OF ABC TRANSPORTER YHHJ-RELATED"/>
    <property type="match status" value="1"/>
</dbReference>
<dbReference type="OrthoDB" id="3078158at2"/>
<feature type="transmembrane region" description="Helical" evidence="6">
    <location>
        <begin position="21"/>
        <end position="41"/>
    </location>
</feature>
<feature type="transmembrane region" description="Helical" evidence="6">
    <location>
        <begin position="223"/>
        <end position="246"/>
    </location>
</feature>
<dbReference type="GO" id="GO:0005886">
    <property type="term" value="C:plasma membrane"/>
    <property type="evidence" value="ECO:0007669"/>
    <property type="project" value="UniProtKB-SubCell"/>
</dbReference>
<keyword evidence="4 6" id="KW-1133">Transmembrane helix</keyword>
<dbReference type="RefSeq" id="WP_090841961.1">
    <property type="nucleotide sequence ID" value="NZ_FNIL01000003.1"/>
</dbReference>
<gene>
    <name evidence="8" type="ORF">SAMN04488053_10367</name>
</gene>
<keyword evidence="5 6" id="KW-0472">Membrane</keyword>
<name>A0A1H0DS37_9BACI</name>
<sequence>MRLFIWKDLIVILRDRSEIMVLLLMPFILIGILGFALGGILGGDSSEIDVQVALVAEDNTEEGTAQFLQELEEIELPDELHEEIAETARTLNPAKLLKEFLENEDLKEIVTVEEMKASEASRMLEAGELDAVLTLPEGFTYTSLQAMIWNEEISADVIVTLSENGSLYANIFADLIEGFVEVLNLESAIASAAGPEAAREGEPAETGGVIPIAQNEPVNSMQYYSIGMAVMFVLYVAGTIASKAYVEKHEQVYNRIILSGTHPAKYLSGKWMTGTLFSFLQMGILFTLSAFIFRTFSLDSINFWTGMVFITFVLALCIGSLTSLLTSISIRFESDAVSSIFSGGVVTLFAFAGGSFFPLAGMPQVIVEAGNWTPNGIAMTAYLLWLQGFEWTVLLPSLNRLLLLSAVLLAASVIIFPRRRSVTS</sequence>
<evidence type="ECO:0000256" key="2">
    <source>
        <dbReference type="ARBA" id="ARBA00022475"/>
    </source>
</evidence>
<evidence type="ECO:0000256" key="5">
    <source>
        <dbReference type="ARBA" id="ARBA00023136"/>
    </source>
</evidence>
<dbReference type="PANTHER" id="PTHR30294:SF48">
    <property type="entry name" value="LINEARMYCIN RESISTANCE PERMEASE PROTEIN LNRM"/>
    <property type="match status" value="1"/>
</dbReference>
<dbReference type="STRING" id="745820.SAMN04488053_10367"/>
<feature type="transmembrane region" description="Helical" evidence="6">
    <location>
        <begin position="337"/>
        <end position="357"/>
    </location>
</feature>
<proteinExistence type="predicted"/>
<evidence type="ECO:0000256" key="6">
    <source>
        <dbReference type="SAM" id="Phobius"/>
    </source>
</evidence>